<evidence type="ECO:0000259" key="2">
    <source>
        <dbReference type="Pfam" id="PF24985"/>
    </source>
</evidence>
<keyword evidence="1" id="KW-1133">Transmembrane helix</keyword>
<dbReference type="Proteomes" id="UP000030742">
    <property type="component" value="Unassembled WGS sequence"/>
</dbReference>
<feature type="transmembrane region" description="Helical" evidence="1">
    <location>
        <begin position="54"/>
        <end position="72"/>
    </location>
</feature>
<evidence type="ECO:0000313" key="3">
    <source>
        <dbReference type="EMBL" id="ERL89188.1"/>
    </source>
</evidence>
<feature type="transmembrane region" description="Helical" evidence="1">
    <location>
        <begin position="115"/>
        <end position="133"/>
    </location>
</feature>
<dbReference type="OrthoDB" id="6349206at2759"/>
<proteinExistence type="predicted"/>
<evidence type="ECO:0000313" key="4">
    <source>
        <dbReference type="Proteomes" id="UP000030742"/>
    </source>
</evidence>
<dbReference type="EMBL" id="KB632155">
    <property type="protein sequence ID" value="ERL89188.1"/>
    <property type="molecule type" value="Genomic_DNA"/>
</dbReference>
<feature type="domain" description="DUF7775" evidence="2">
    <location>
        <begin position="55"/>
        <end position="138"/>
    </location>
</feature>
<organism evidence="3 4">
    <name type="scientific">Dendroctonus ponderosae</name>
    <name type="common">Mountain pine beetle</name>
    <dbReference type="NCBI Taxonomy" id="77166"/>
    <lineage>
        <taxon>Eukaryota</taxon>
        <taxon>Metazoa</taxon>
        <taxon>Ecdysozoa</taxon>
        <taxon>Arthropoda</taxon>
        <taxon>Hexapoda</taxon>
        <taxon>Insecta</taxon>
        <taxon>Pterygota</taxon>
        <taxon>Neoptera</taxon>
        <taxon>Endopterygota</taxon>
        <taxon>Coleoptera</taxon>
        <taxon>Polyphaga</taxon>
        <taxon>Cucujiformia</taxon>
        <taxon>Curculionidae</taxon>
        <taxon>Scolytinae</taxon>
        <taxon>Dendroctonus</taxon>
    </lineage>
</organism>
<keyword evidence="1" id="KW-0812">Transmembrane</keyword>
<dbReference type="InterPro" id="IPR038976">
    <property type="entry name" value="Ssk"/>
</dbReference>
<sequence>KNEFGRQCYSRIQSHSENQFCGKKSRSALLVLIFSYKTSVFRCKLAKMAISRLSIIKFLELLIAVICLGLHYKSQTTDWNIDTLSAVAFGGFIIILVGGFAAYIISAPISKRIDIFYSLVGCAMFVAAGALNIKHFENGWKGETRDYGLAKGSMAVINGVFFLFDALISWRGDF</sequence>
<name>U4UA06_DENPD</name>
<gene>
    <name evidence="3" type="ORF">D910_06562</name>
</gene>
<dbReference type="PANTHER" id="PTHR36692:SF2">
    <property type="entry name" value="GEO12064P1"/>
    <property type="match status" value="1"/>
</dbReference>
<reference evidence="3 4" key="1">
    <citation type="journal article" date="2013" name="Genome Biol.">
        <title>Draft genome of the mountain pine beetle, Dendroctonus ponderosae Hopkins, a major forest pest.</title>
        <authorList>
            <person name="Keeling C.I."/>
            <person name="Yuen M.M."/>
            <person name="Liao N.Y."/>
            <person name="Docking T.R."/>
            <person name="Chan S.K."/>
            <person name="Taylor G.A."/>
            <person name="Palmquist D.L."/>
            <person name="Jackman S.D."/>
            <person name="Nguyen A."/>
            <person name="Li M."/>
            <person name="Henderson H."/>
            <person name="Janes J.K."/>
            <person name="Zhao Y."/>
            <person name="Pandoh P."/>
            <person name="Moore R."/>
            <person name="Sperling F.A."/>
            <person name="Huber D.P."/>
            <person name="Birol I."/>
            <person name="Jones S.J."/>
            <person name="Bohlmann J."/>
        </authorList>
    </citation>
    <scope>NUCLEOTIDE SEQUENCE</scope>
</reference>
<dbReference type="PANTHER" id="PTHR36692">
    <property type="entry name" value="PROTEIN SNAKESKIN"/>
    <property type="match status" value="1"/>
</dbReference>
<evidence type="ECO:0000256" key="1">
    <source>
        <dbReference type="SAM" id="Phobius"/>
    </source>
</evidence>
<feature type="non-terminal residue" evidence="3">
    <location>
        <position position="1"/>
    </location>
</feature>
<feature type="transmembrane region" description="Helical" evidence="1">
    <location>
        <begin position="153"/>
        <end position="170"/>
    </location>
</feature>
<dbReference type="GO" id="GO:0005886">
    <property type="term" value="C:plasma membrane"/>
    <property type="evidence" value="ECO:0007669"/>
    <property type="project" value="TreeGrafter"/>
</dbReference>
<dbReference type="AlphaFoldDB" id="U4UA06"/>
<feature type="transmembrane region" description="Helical" evidence="1">
    <location>
        <begin position="84"/>
        <end position="103"/>
    </location>
</feature>
<protein>
    <recommendedName>
        <fullName evidence="2">DUF7775 domain-containing protein</fullName>
    </recommendedName>
</protein>
<keyword evidence="1" id="KW-0472">Membrane</keyword>
<accession>U4UA06</accession>
<dbReference type="Pfam" id="PF24985">
    <property type="entry name" value="DUF7775"/>
    <property type="match status" value="1"/>
</dbReference>
<dbReference type="InterPro" id="IPR056677">
    <property type="entry name" value="DUF7775"/>
</dbReference>
<dbReference type="GO" id="GO:0019991">
    <property type="term" value="P:septate junction assembly"/>
    <property type="evidence" value="ECO:0007669"/>
    <property type="project" value="InterPro"/>
</dbReference>